<protein>
    <submittedName>
        <fullName evidence="2">Uncharacterized protein</fullName>
    </submittedName>
</protein>
<comment type="caution">
    <text evidence="2">The sequence shown here is derived from an EMBL/GenBank/DDBJ whole genome shotgun (WGS) entry which is preliminary data.</text>
</comment>
<feature type="chain" id="PRO_5009446529" evidence="1">
    <location>
        <begin position="24"/>
        <end position="293"/>
    </location>
</feature>
<gene>
    <name evidence="2" type="ORF">RCO7_11037</name>
</gene>
<dbReference type="Proteomes" id="UP000178129">
    <property type="component" value="Unassembled WGS sequence"/>
</dbReference>
<organism evidence="2 3">
    <name type="scientific">Rhynchosporium graminicola</name>
    <dbReference type="NCBI Taxonomy" id="2792576"/>
    <lineage>
        <taxon>Eukaryota</taxon>
        <taxon>Fungi</taxon>
        <taxon>Dikarya</taxon>
        <taxon>Ascomycota</taxon>
        <taxon>Pezizomycotina</taxon>
        <taxon>Leotiomycetes</taxon>
        <taxon>Helotiales</taxon>
        <taxon>Ploettnerulaceae</taxon>
        <taxon>Rhynchosporium</taxon>
    </lineage>
</organism>
<name>A0A1E1KVS7_9HELO</name>
<evidence type="ECO:0000313" key="2">
    <source>
        <dbReference type="EMBL" id="CZT02269.1"/>
    </source>
</evidence>
<keyword evidence="1" id="KW-0732">Signal</keyword>
<feature type="signal peptide" evidence="1">
    <location>
        <begin position="1"/>
        <end position="23"/>
    </location>
</feature>
<reference evidence="3" key="1">
    <citation type="submission" date="2016-03" db="EMBL/GenBank/DDBJ databases">
        <authorList>
            <person name="Ploux O."/>
        </authorList>
    </citation>
    <scope>NUCLEOTIDE SEQUENCE [LARGE SCALE GENOMIC DNA]</scope>
    <source>
        <strain evidence="3">UK7</strain>
    </source>
</reference>
<dbReference type="AlphaFoldDB" id="A0A1E1KVS7"/>
<evidence type="ECO:0000256" key="1">
    <source>
        <dbReference type="SAM" id="SignalP"/>
    </source>
</evidence>
<sequence length="293" mass="31960">MHFNTYLTAALTGASLLTTTVLATSKPKNSYARNLKTISLIYKFTVFPNNVSIISGGSAAVPKESIEYFFALALTPNPPSYSVFTDAEVVSFSSGCPEVAASVAYLETRVLNYNSTENGKCLSTLKQVCGIWRFDKHGAVIAFDAWIPNLNIWNFLTRGEADITNPFVQQAFIERICPAIQGLCTGAIQQYTDVPAGIASMNSKPFGNYDECVNEPYNHGYFDDRDLFGAPSGETFVCPDKQEERHYERSGNDVKSGVVDVAAKKEGNFGVLTGALLVEISPILYGDIRGILL</sequence>
<dbReference type="EMBL" id="FJUW01000024">
    <property type="protein sequence ID" value="CZT02269.1"/>
    <property type="molecule type" value="Genomic_DNA"/>
</dbReference>
<accession>A0A1E1KVS7</accession>
<dbReference type="InParanoid" id="A0A1E1KVS7"/>
<evidence type="ECO:0000313" key="3">
    <source>
        <dbReference type="Proteomes" id="UP000178129"/>
    </source>
</evidence>
<proteinExistence type="predicted"/>
<keyword evidence="3" id="KW-1185">Reference proteome</keyword>